<protein>
    <submittedName>
        <fullName evidence="2">Uncharacterized protein</fullName>
    </submittedName>
</protein>
<keyword evidence="3" id="KW-1185">Reference proteome</keyword>
<sequence>MAETYSRDLLSTVGMRVRQQVDMGHAWVPLGGHAESLDQATSARCVAGVVVPQFNAAVVQRQEQLQQTVQHGRLQPPMLAATGPCESNLSTSWGGDAEAEEAGGDDHDHTRKRQCP</sequence>
<evidence type="ECO:0000313" key="2">
    <source>
        <dbReference type="EMBL" id="CCK69068.1"/>
    </source>
</evidence>
<dbReference type="RefSeq" id="XP_022463314.1">
    <property type="nucleotide sequence ID" value="XM_022606638.1"/>
</dbReference>
<evidence type="ECO:0000313" key="3">
    <source>
        <dbReference type="Proteomes" id="UP000006310"/>
    </source>
</evidence>
<dbReference type="EMBL" id="HE978315">
    <property type="protein sequence ID" value="CCK69068.1"/>
    <property type="molecule type" value="Genomic_DNA"/>
</dbReference>
<feature type="region of interest" description="Disordered" evidence="1">
    <location>
        <begin position="75"/>
        <end position="116"/>
    </location>
</feature>
<dbReference type="Proteomes" id="UP000006310">
    <property type="component" value="Chromosome 2"/>
</dbReference>
<dbReference type="KEGG" id="kng:KNAG_0B06400"/>
<reference evidence="2 3" key="1">
    <citation type="journal article" date="2011" name="Proc. Natl. Acad. Sci. U.S.A.">
        <title>Evolutionary erosion of yeast sex chromosomes by mating-type switching accidents.</title>
        <authorList>
            <person name="Gordon J.L."/>
            <person name="Armisen D."/>
            <person name="Proux-Wera E."/>
            <person name="Oheigeartaigh S.S."/>
            <person name="Byrne K.P."/>
            <person name="Wolfe K.H."/>
        </authorList>
    </citation>
    <scope>NUCLEOTIDE SEQUENCE [LARGE SCALE GENOMIC DNA]</scope>
    <source>
        <strain evidence="3">ATCC MYA-139 / BCRC 22969 / CBS 8797 / CCRC 22969 / KCTC 17520 / NBRC 10181 / NCYC 3082</strain>
    </source>
</reference>
<organism evidence="2 3">
    <name type="scientific">Huiozyma naganishii (strain ATCC MYA-139 / BCRC 22969 / CBS 8797 / KCTC 17520 / NBRC 10181 / NCYC 3082 / Yp74L-3)</name>
    <name type="common">Yeast</name>
    <name type="synonym">Kazachstania naganishii</name>
    <dbReference type="NCBI Taxonomy" id="1071383"/>
    <lineage>
        <taxon>Eukaryota</taxon>
        <taxon>Fungi</taxon>
        <taxon>Dikarya</taxon>
        <taxon>Ascomycota</taxon>
        <taxon>Saccharomycotina</taxon>
        <taxon>Saccharomycetes</taxon>
        <taxon>Saccharomycetales</taxon>
        <taxon>Saccharomycetaceae</taxon>
        <taxon>Huiozyma</taxon>
    </lineage>
</organism>
<dbReference type="GeneID" id="34524718"/>
<dbReference type="AlphaFoldDB" id="J7RHP8"/>
<gene>
    <name evidence="2" type="primary">KNAG0B06400</name>
    <name evidence="2" type="ordered locus">KNAG_0B06400</name>
</gene>
<dbReference type="HOGENOM" id="CLU_2097230_0_0_1"/>
<name>J7RHP8_HUIN7</name>
<evidence type="ECO:0000256" key="1">
    <source>
        <dbReference type="SAM" id="MobiDB-lite"/>
    </source>
</evidence>
<reference evidence="3" key="2">
    <citation type="submission" date="2012-08" db="EMBL/GenBank/DDBJ databases">
        <title>Genome sequence of Kazachstania naganishii.</title>
        <authorList>
            <person name="Gordon J.L."/>
            <person name="Armisen D."/>
            <person name="Proux-Wera E."/>
            <person name="OhEigeartaigh S.S."/>
            <person name="Byrne K.P."/>
            <person name="Wolfe K.H."/>
        </authorList>
    </citation>
    <scope>NUCLEOTIDE SEQUENCE [LARGE SCALE GENOMIC DNA]</scope>
    <source>
        <strain evidence="3">ATCC MYA-139 / BCRC 22969 / CBS 8797 / CCRC 22969 / KCTC 17520 / NBRC 10181 / NCYC 3082</strain>
    </source>
</reference>
<proteinExistence type="predicted"/>
<accession>J7RHP8</accession>